<sequence length="280" mass="30789">MAKIKIVVDSTTDLSKEYLAKNNISVVPLNIVIDGVTYEDQTEISSTDFLTKMKEADSLPKTSQPAIGKLVETYDELGKDGSEIISIHMTSELSGTYSAAQQAAQITEANVTVIDSRFISLAYGFQVEEIVNMINKNYTSEQIVEEIEVMHSNLRLFVVIGNMENLVKGGRIGKAKGLIGSLMNIKPIGEVINGKIEMLHNARTQNAVIKFLMKELDAFLETKEIIKIGIADANAEQLVNKLMNTIKDKKNIQHFDTAVTTPVISTHTGEGAIGVFYYGK</sequence>
<dbReference type="EMBL" id="LT906462">
    <property type="protein sequence ID" value="SNV68057.1"/>
    <property type="molecule type" value="Genomic_DNA"/>
</dbReference>
<protein>
    <submittedName>
        <fullName evidence="3">DegV family protein</fullName>
    </submittedName>
</protein>
<dbReference type="Gene3D" id="3.40.50.10170">
    <property type="match status" value="1"/>
</dbReference>
<dbReference type="RefSeq" id="WP_095088018.1">
    <property type="nucleotide sequence ID" value="NZ_BMDM01000005.1"/>
</dbReference>
<evidence type="ECO:0000256" key="2">
    <source>
        <dbReference type="ARBA" id="ARBA00023121"/>
    </source>
</evidence>
<dbReference type="NCBIfam" id="TIGR00762">
    <property type="entry name" value="DegV"/>
    <property type="match status" value="1"/>
</dbReference>
<name>A0A239ZB00_9STAP</name>
<dbReference type="OrthoDB" id="5429275at2"/>
<dbReference type="PANTHER" id="PTHR33434:SF8">
    <property type="entry name" value="DEGV DOMAIN-CONTAINING PROTEIN SPR1019"/>
    <property type="match status" value="1"/>
</dbReference>
<dbReference type="InterPro" id="IPR043168">
    <property type="entry name" value="DegV_C"/>
</dbReference>
<dbReference type="PROSITE" id="PS51482">
    <property type="entry name" value="DEGV"/>
    <property type="match status" value="1"/>
</dbReference>
<dbReference type="Gene3D" id="3.30.1180.10">
    <property type="match status" value="1"/>
</dbReference>
<dbReference type="InterPro" id="IPR003797">
    <property type="entry name" value="DegV"/>
</dbReference>
<evidence type="ECO:0000313" key="4">
    <source>
        <dbReference type="Proteomes" id="UP000242084"/>
    </source>
</evidence>
<keyword evidence="2" id="KW-0446">Lipid-binding</keyword>
<dbReference type="Proteomes" id="UP000242084">
    <property type="component" value="Chromosome 1"/>
</dbReference>
<dbReference type="KEGG" id="sste:SAMEA4384403_1351"/>
<accession>A0A239ZB00</accession>
<proteinExistence type="predicted"/>
<keyword evidence="4" id="KW-1185">Reference proteome</keyword>
<dbReference type="Pfam" id="PF02645">
    <property type="entry name" value="DegV"/>
    <property type="match status" value="1"/>
</dbReference>
<dbReference type="InterPro" id="IPR050270">
    <property type="entry name" value="DegV_domain_contain"/>
</dbReference>
<evidence type="ECO:0000313" key="3">
    <source>
        <dbReference type="EMBL" id="SNV68057.1"/>
    </source>
</evidence>
<gene>
    <name evidence="3" type="ORF">SAMEA4384403_01351</name>
</gene>
<reference evidence="3 4" key="1">
    <citation type="submission" date="2017-06" db="EMBL/GenBank/DDBJ databases">
        <authorList>
            <consortium name="Pathogen Informatics"/>
        </authorList>
    </citation>
    <scope>NUCLEOTIDE SEQUENCE [LARGE SCALE GENOMIC DNA]</scope>
    <source>
        <strain evidence="3 4">NCTC13839</strain>
    </source>
</reference>
<organism evidence="3 4">
    <name type="scientific">Mammaliicoccus stepanovicii</name>
    <dbReference type="NCBI Taxonomy" id="643214"/>
    <lineage>
        <taxon>Bacteria</taxon>
        <taxon>Bacillati</taxon>
        <taxon>Bacillota</taxon>
        <taxon>Bacilli</taxon>
        <taxon>Bacillales</taxon>
        <taxon>Staphylococcaceae</taxon>
        <taxon>Mammaliicoccus</taxon>
    </lineage>
</organism>
<dbReference type="GO" id="GO:0008289">
    <property type="term" value="F:lipid binding"/>
    <property type="evidence" value="ECO:0007669"/>
    <property type="project" value="UniProtKB-KW"/>
</dbReference>
<dbReference type="SUPFAM" id="SSF82549">
    <property type="entry name" value="DAK1/DegV-like"/>
    <property type="match status" value="1"/>
</dbReference>
<dbReference type="PANTHER" id="PTHR33434">
    <property type="entry name" value="DEGV DOMAIN-CONTAINING PROTEIN DR_1986-RELATED"/>
    <property type="match status" value="1"/>
</dbReference>
<comment type="function">
    <text evidence="1">May bind long-chain fatty acids, such as palmitate, and may play a role in lipid transport or fatty acid metabolism.</text>
</comment>
<dbReference type="AlphaFoldDB" id="A0A239ZB00"/>
<evidence type="ECO:0000256" key="1">
    <source>
        <dbReference type="ARBA" id="ARBA00003238"/>
    </source>
</evidence>